<sequence length="429" mass="46417">MKSLEKNQANPEVNAQFATVLSMQQHLSAACLKQGLKISTTISRVDGDLPVLQYAISFNTNEPVVFTGQARSAQEPHYQTMFDLIHGRMVSEVFPPTVRSVQREPAEGSNTPIEEPVSYWKRRLVVEHDITTRDPDPKASQTDGLHMVARKSVWCGYNTKSEEIIRIEEGAANFEPEKVDRIQYMELGPRGMVVIVIFKDTIRLVQGQQGTFAEALKTAQTGFEDYAETSGSSTMASGPSVSLSSLGVSGSSSASSGGITTISSLDLSGMSLTGVAQKRGIDPSSALGQAIKRLSKGKTQPTIDIPKTMRLELLARAMSQHAEVPADTEAVVLRAASEIGIKNPTLSSRLNQRQAVVIAEKFGYKVNCLTDGGSATKTKTVVKKPAGPKAAAKRTVISKTPEKTVARHEGVSQMPKRKTSRSKKTQTND</sequence>
<gene>
    <name evidence="2" type="ORF">SURPRISE13_139</name>
</gene>
<feature type="compositionally biased region" description="Basic and acidic residues" evidence="1">
    <location>
        <begin position="400"/>
        <end position="410"/>
    </location>
</feature>
<evidence type="ECO:0000313" key="2">
    <source>
        <dbReference type="EMBL" id="XBS47575.1"/>
    </source>
</evidence>
<organism evidence="2">
    <name type="scientific">Burkholderia phage vB_BgluM-SURPRISE13</name>
    <dbReference type="NCBI Taxonomy" id="3159457"/>
    <lineage>
        <taxon>Viruses</taxon>
    </lineage>
</organism>
<feature type="compositionally biased region" description="Basic residues" evidence="1">
    <location>
        <begin position="415"/>
        <end position="429"/>
    </location>
</feature>
<evidence type="ECO:0000256" key="1">
    <source>
        <dbReference type="SAM" id="MobiDB-lite"/>
    </source>
</evidence>
<proteinExistence type="predicted"/>
<protein>
    <submittedName>
        <fullName evidence="2">Uncharacterized protein</fullName>
    </submittedName>
</protein>
<accession>A0AAU7PF27</accession>
<feature type="compositionally biased region" description="Low complexity" evidence="1">
    <location>
        <begin position="380"/>
        <end position="390"/>
    </location>
</feature>
<dbReference type="PROSITE" id="PS51257">
    <property type="entry name" value="PROKAR_LIPOPROTEIN"/>
    <property type="match status" value="1"/>
</dbReference>
<dbReference type="EMBL" id="PP856017">
    <property type="protein sequence ID" value="XBS47575.1"/>
    <property type="molecule type" value="Genomic_DNA"/>
</dbReference>
<reference evidence="2" key="1">
    <citation type="submission" date="2024-05" db="EMBL/GenBank/DDBJ databases">
        <title>Isolation and characterization of the novel Burkholderia jumbo bacteriophage Surprise13.</title>
        <authorList>
            <person name="Supina B.S.I."/>
            <person name="Dennis J."/>
        </authorList>
    </citation>
    <scope>NUCLEOTIDE SEQUENCE</scope>
</reference>
<name>A0AAU7PF27_9VIRU</name>
<feature type="region of interest" description="Disordered" evidence="1">
    <location>
        <begin position="380"/>
        <end position="429"/>
    </location>
</feature>